<dbReference type="Pfam" id="PF04402">
    <property type="entry name" value="SIMPL"/>
    <property type="match status" value="1"/>
</dbReference>
<dbReference type="InterPro" id="IPR007497">
    <property type="entry name" value="SIMPL/DUF541"/>
</dbReference>
<evidence type="ECO:0000313" key="2">
    <source>
        <dbReference type="EMBL" id="RXZ34586.1"/>
    </source>
</evidence>
<protein>
    <submittedName>
        <fullName evidence="2">DUF541 domain-containing protein</fullName>
    </submittedName>
</protein>
<dbReference type="Proteomes" id="UP000292347">
    <property type="component" value="Unassembled WGS sequence"/>
</dbReference>
<name>A0A4Q2IVX6_9SPHN</name>
<dbReference type="OrthoDB" id="9813144at2"/>
<comment type="caution">
    <text evidence="2">The sequence shown here is derived from an EMBL/GenBank/DDBJ whole genome shotgun (WGS) entry which is preliminary data.</text>
</comment>
<reference evidence="2 3" key="1">
    <citation type="submission" date="2019-01" db="EMBL/GenBank/DDBJ databases">
        <title>Sphingomonas mucosissima sp. nov. and Sphingomonas desiccabilis sp. nov., from biological soil crusts in the Colorado Plateau, USA.</title>
        <authorList>
            <person name="Zhu D."/>
        </authorList>
    </citation>
    <scope>NUCLEOTIDE SEQUENCE [LARGE SCALE GENOMIC DNA]</scope>
    <source>
        <strain evidence="2 3">CP1D</strain>
    </source>
</reference>
<gene>
    <name evidence="2" type="ORF">EO081_02570</name>
</gene>
<accession>A0A4Q2IVX6</accession>
<dbReference type="InterPro" id="IPR052022">
    <property type="entry name" value="26kDa_periplasmic_antigen"/>
</dbReference>
<feature type="chain" id="PRO_5020930418" evidence="1">
    <location>
        <begin position="23"/>
        <end position="244"/>
    </location>
</feature>
<evidence type="ECO:0000313" key="3">
    <source>
        <dbReference type="Proteomes" id="UP000292347"/>
    </source>
</evidence>
<organism evidence="2 3">
    <name type="scientific">Sphingomonas desiccabilis</name>
    <dbReference type="NCBI Taxonomy" id="429134"/>
    <lineage>
        <taxon>Bacteria</taxon>
        <taxon>Pseudomonadati</taxon>
        <taxon>Pseudomonadota</taxon>
        <taxon>Alphaproteobacteria</taxon>
        <taxon>Sphingomonadales</taxon>
        <taxon>Sphingomonadaceae</taxon>
        <taxon>Sphingomonas</taxon>
    </lineage>
</organism>
<dbReference type="Gene3D" id="3.30.110.170">
    <property type="entry name" value="Protein of unknown function (DUF541), domain 1"/>
    <property type="match status" value="1"/>
</dbReference>
<keyword evidence="1" id="KW-0732">Signal</keyword>
<dbReference type="PANTHER" id="PTHR34387:SF1">
    <property type="entry name" value="PERIPLASMIC IMMUNOGENIC PROTEIN"/>
    <property type="match status" value="1"/>
</dbReference>
<dbReference type="EMBL" id="SDPT01000001">
    <property type="protein sequence ID" value="RXZ34586.1"/>
    <property type="molecule type" value="Genomic_DNA"/>
</dbReference>
<feature type="signal peptide" evidence="1">
    <location>
        <begin position="1"/>
        <end position="22"/>
    </location>
</feature>
<keyword evidence="3" id="KW-1185">Reference proteome</keyword>
<dbReference type="AlphaFoldDB" id="A0A4Q2IVX6"/>
<proteinExistence type="predicted"/>
<dbReference type="PANTHER" id="PTHR34387">
    <property type="entry name" value="SLR1258 PROTEIN"/>
    <property type="match status" value="1"/>
</dbReference>
<dbReference type="Gene3D" id="3.30.70.2970">
    <property type="entry name" value="Protein of unknown function (DUF541), domain 2"/>
    <property type="match status" value="1"/>
</dbReference>
<dbReference type="GO" id="GO:0006974">
    <property type="term" value="P:DNA damage response"/>
    <property type="evidence" value="ECO:0007669"/>
    <property type="project" value="TreeGrafter"/>
</dbReference>
<evidence type="ECO:0000256" key="1">
    <source>
        <dbReference type="SAM" id="SignalP"/>
    </source>
</evidence>
<sequence>MVRPSLLALALSAAAGIQPSAAQPQGPAAVLQPGETLLEVQSLGERSGVPDRASFTVAVDTPGATPAAALEANAAASARLAAAARAAGVEAAALRTSNLSVRPRYRQDRDGDEAGEVIGYRANSRFSLQKLSLPVAEKAVAALVEAGATEVEGPDFAFADDAPLVRASRADAIRKAQQQAEDYAAALNMRVVRVLRVSERASSGGESEIIVTGARQRAGLLPVLAPGEQAITTRIWIDFALAPR</sequence>